<sequence>MASSIQVPKFCDESSHVPSQWWKLLESYQICSKMSDEQTIASLQFHFNDQAQLWFNSLEGATRNNIQNLKTAFLNRFSNRKTSSKLFKIQQLDQESGHQYLTRIQQLSAGAAELSESAIIELAINGMTQNLKPHVVSHDPKTFDELRRSVEIANNVINCKPHQTQNNYCSHNFNNSCNDNHSHNNSSNISANDITQLCSSLAESFKSVKTGSYVHAKNTVSGRQQYERERTDKVTDVGVVSSVKLEDNVQLLKLSVFIVTE</sequence>
<protein>
    <recommendedName>
        <fullName evidence="1">Retrotransposon gag domain-containing protein</fullName>
    </recommendedName>
</protein>
<accession>A0A6J8B9H3</accession>
<keyword evidence="3" id="KW-1185">Reference proteome</keyword>
<evidence type="ECO:0000313" key="2">
    <source>
        <dbReference type="EMBL" id="CAC5379960.1"/>
    </source>
</evidence>
<evidence type="ECO:0000313" key="3">
    <source>
        <dbReference type="Proteomes" id="UP000507470"/>
    </source>
</evidence>
<dbReference type="Pfam" id="PF03732">
    <property type="entry name" value="Retrotrans_gag"/>
    <property type="match status" value="1"/>
</dbReference>
<dbReference type="PANTHER" id="PTHR33223:SF6">
    <property type="entry name" value="CCHC-TYPE DOMAIN-CONTAINING PROTEIN"/>
    <property type="match status" value="1"/>
</dbReference>
<feature type="domain" description="Retrotransposon gag" evidence="1">
    <location>
        <begin position="44"/>
        <end position="128"/>
    </location>
</feature>
<dbReference type="Proteomes" id="UP000507470">
    <property type="component" value="Unassembled WGS sequence"/>
</dbReference>
<dbReference type="OrthoDB" id="6152813at2759"/>
<dbReference type="InterPro" id="IPR005162">
    <property type="entry name" value="Retrotrans_gag_dom"/>
</dbReference>
<dbReference type="EMBL" id="CACVKT020002771">
    <property type="protein sequence ID" value="CAC5379960.1"/>
    <property type="molecule type" value="Genomic_DNA"/>
</dbReference>
<evidence type="ECO:0000259" key="1">
    <source>
        <dbReference type="Pfam" id="PF03732"/>
    </source>
</evidence>
<gene>
    <name evidence="2" type="ORF">MCOR_15961</name>
</gene>
<name>A0A6J8B9H3_MYTCO</name>
<organism evidence="2 3">
    <name type="scientific">Mytilus coruscus</name>
    <name type="common">Sea mussel</name>
    <dbReference type="NCBI Taxonomy" id="42192"/>
    <lineage>
        <taxon>Eukaryota</taxon>
        <taxon>Metazoa</taxon>
        <taxon>Spiralia</taxon>
        <taxon>Lophotrochozoa</taxon>
        <taxon>Mollusca</taxon>
        <taxon>Bivalvia</taxon>
        <taxon>Autobranchia</taxon>
        <taxon>Pteriomorphia</taxon>
        <taxon>Mytilida</taxon>
        <taxon>Mytiloidea</taxon>
        <taxon>Mytilidae</taxon>
        <taxon>Mytilinae</taxon>
        <taxon>Mytilus</taxon>
    </lineage>
</organism>
<dbReference type="PANTHER" id="PTHR33223">
    <property type="entry name" value="CCHC-TYPE DOMAIN-CONTAINING PROTEIN"/>
    <property type="match status" value="1"/>
</dbReference>
<proteinExistence type="predicted"/>
<reference evidence="2 3" key="1">
    <citation type="submission" date="2020-06" db="EMBL/GenBank/DDBJ databases">
        <authorList>
            <person name="Li R."/>
            <person name="Bekaert M."/>
        </authorList>
    </citation>
    <scope>NUCLEOTIDE SEQUENCE [LARGE SCALE GENOMIC DNA]</scope>
    <source>
        <strain evidence="3">wild</strain>
    </source>
</reference>
<dbReference type="AlphaFoldDB" id="A0A6J8B9H3"/>